<reference evidence="2 3" key="1">
    <citation type="submission" date="2020-08" db="EMBL/GenBank/DDBJ databases">
        <title>Genomic Encyclopedia of Type Strains, Phase IV (KMG-IV): sequencing the most valuable type-strain genomes for metagenomic binning, comparative biology and taxonomic classification.</title>
        <authorList>
            <person name="Goeker M."/>
        </authorList>
    </citation>
    <scope>NUCLEOTIDE SEQUENCE [LARGE SCALE GENOMIC DNA]</scope>
    <source>
        <strain evidence="2 3">DSM 18233</strain>
    </source>
</reference>
<accession>A0A840RIW6</accession>
<gene>
    <name evidence="2" type="ORF">HNQ50_004407</name>
</gene>
<evidence type="ECO:0000256" key="1">
    <source>
        <dbReference type="SAM" id="Phobius"/>
    </source>
</evidence>
<feature type="transmembrane region" description="Helical" evidence="1">
    <location>
        <begin position="63"/>
        <end position="80"/>
    </location>
</feature>
<organism evidence="2 3">
    <name type="scientific">Silvimonas terrae</name>
    <dbReference type="NCBI Taxonomy" id="300266"/>
    <lineage>
        <taxon>Bacteria</taxon>
        <taxon>Pseudomonadati</taxon>
        <taxon>Pseudomonadota</taxon>
        <taxon>Betaproteobacteria</taxon>
        <taxon>Neisseriales</taxon>
        <taxon>Chitinibacteraceae</taxon>
        <taxon>Silvimonas</taxon>
    </lineage>
</organism>
<keyword evidence="1" id="KW-0812">Transmembrane</keyword>
<keyword evidence="1" id="KW-1133">Transmembrane helix</keyword>
<keyword evidence="1" id="KW-0472">Membrane</keyword>
<protein>
    <submittedName>
        <fullName evidence="2">Putative effector of murein hydrolase LrgA (UPF0299 family)</fullName>
    </submittedName>
</protein>
<dbReference type="GO" id="GO:0016787">
    <property type="term" value="F:hydrolase activity"/>
    <property type="evidence" value="ECO:0007669"/>
    <property type="project" value="UniProtKB-KW"/>
</dbReference>
<keyword evidence="2" id="KW-0378">Hydrolase</keyword>
<dbReference type="EMBL" id="JACHHN010000012">
    <property type="protein sequence ID" value="MBB5193649.1"/>
    <property type="molecule type" value="Genomic_DNA"/>
</dbReference>
<dbReference type="RefSeq" id="WP_184103509.1">
    <property type="nucleotide sequence ID" value="NZ_JACHHN010000012.1"/>
</dbReference>
<feature type="transmembrane region" description="Helical" evidence="1">
    <location>
        <begin position="7"/>
        <end position="28"/>
    </location>
</feature>
<sequence>MWARFSAGAVLGLPLAFLATGLVSHLWVAGWDQVIVPVLLLFMPVWVGIMAGSVMFRSARRAWLILAGLNVLTMLLLWGARHALA</sequence>
<name>A0A840RIW6_9NEIS</name>
<evidence type="ECO:0000313" key="2">
    <source>
        <dbReference type="EMBL" id="MBB5193649.1"/>
    </source>
</evidence>
<dbReference type="Proteomes" id="UP000543030">
    <property type="component" value="Unassembled WGS sequence"/>
</dbReference>
<comment type="caution">
    <text evidence="2">The sequence shown here is derived from an EMBL/GenBank/DDBJ whole genome shotgun (WGS) entry which is preliminary data.</text>
</comment>
<keyword evidence="3" id="KW-1185">Reference proteome</keyword>
<dbReference type="AlphaFoldDB" id="A0A840RIW6"/>
<feature type="transmembrane region" description="Helical" evidence="1">
    <location>
        <begin position="34"/>
        <end position="56"/>
    </location>
</feature>
<proteinExistence type="predicted"/>
<evidence type="ECO:0000313" key="3">
    <source>
        <dbReference type="Proteomes" id="UP000543030"/>
    </source>
</evidence>